<proteinExistence type="inferred from homology"/>
<dbReference type="Pfam" id="PF21775">
    <property type="entry name" value="PutA_1st"/>
    <property type="match status" value="1"/>
</dbReference>
<dbReference type="InterPro" id="IPR050485">
    <property type="entry name" value="Proline_metab_enzyme"/>
</dbReference>
<dbReference type="InterPro" id="IPR024089">
    <property type="entry name" value="PRODH_PutA_dom_I/II"/>
</dbReference>
<comment type="function">
    <text evidence="5">Oxidizes proline to glutamate for use as a carbon and nitrogen source.</text>
</comment>
<accession>A0ABQ1GPR4</accession>
<dbReference type="NCBIfam" id="TIGR01238">
    <property type="entry name" value="D1pyr5carbox3"/>
    <property type="match status" value="1"/>
</dbReference>
<keyword evidence="14" id="KW-1185">Reference proteome</keyword>
<evidence type="ECO:0000256" key="6">
    <source>
        <dbReference type="PROSITE-ProRule" id="PRU10007"/>
    </source>
</evidence>
<dbReference type="SUPFAM" id="SSF81935">
    <property type="entry name" value="N-terminal domain of bifunctional PutA protein"/>
    <property type="match status" value="1"/>
</dbReference>
<dbReference type="EC" id="1.2.1.88" evidence="5"/>
<dbReference type="InterPro" id="IPR024090">
    <property type="entry name" value="PRODH_PutA_dom_I"/>
</dbReference>
<dbReference type="PROSITE" id="PS00070">
    <property type="entry name" value="ALDEHYDE_DEHYDR_CYS"/>
    <property type="match status" value="1"/>
</dbReference>
<evidence type="ECO:0000256" key="5">
    <source>
        <dbReference type="PIRNR" id="PIRNR000197"/>
    </source>
</evidence>
<dbReference type="Gene3D" id="3.20.20.220">
    <property type="match status" value="1"/>
</dbReference>
<dbReference type="InterPro" id="IPR025703">
    <property type="entry name" value="Bifunct_PutA"/>
</dbReference>
<comment type="catalytic activity">
    <reaction evidence="4 5">
        <text>L-glutamate 5-semialdehyde + NAD(+) + H2O = L-glutamate + NADH + 2 H(+)</text>
        <dbReference type="Rhea" id="RHEA:30235"/>
        <dbReference type="ChEBI" id="CHEBI:15377"/>
        <dbReference type="ChEBI" id="CHEBI:15378"/>
        <dbReference type="ChEBI" id="CHEBI:29985"/>
        <dbReference type="ChEBI" id="CHEBI:57540"/>
        <dbReference type="ChEBI" id="CHEBI:57945"/>
        <dbReference type="ChEBI" id="CHEBI:58066"/>
        <dbReference type="EC" id="1.2.1.88"/>
    </reaction>
</comment>
<dbReference type="RefSeq" id="WP_188473773.1">
    <property type="nucleotide sequence ID" value="NZ_BMFZ01000006.1"/>
</dbReference>
<reference evidence="14" key="1">
    <citation type="journal article" date="2019" name="Int. J. Syst. Evol. Microbiol.">
        <title>The Global Catalogue of Microorganisms (GCM) 10K type strain sequencing project: providing services to taxonomists for standard genome sequencing and annotation.</title>
        <authorList>
            <consortium name="The Broad Institute Genomics Platform"/>
            <consortium name="The Broad Institute Genome Sequencing Center for Infectious Disease"/>
            <person name="Wu L."/>
            <person name="Ma J."/>
        </authorList>
    </citation>
    <scope>NUCLEOTIDE SEQUENCE [LARGE SCALE GENOMIC DNA]</scope>
    <source>
        <strain evidence="14">CGMCC 1.12806</strain>
    </source>
</reference>
<dbReference type="InterPro" id="IPR013321">
    <property type="entry name" value="Arc_rbn_hlx_hlx"/>
</dbReference>
<keyword evidence="5" id="KW-0804">Transcription</keyword>
<evidence type="ECO:0000259" key="8">
    <source>
        <dbReference type="Pfam" id="PF00171"/>
    </source>
</evidence>
<dbReference type="InterPro" id="IPR016162">
    <property type="entry name" value="Ald_DH_N"/>
</dbReference>
<dbReference type="EMBL" id="BMFZ01000006">
    <property type="protein sequence ID" value="GGA48032.1"/>
    <property type="molecule type" value="Genomic_DNA"/>
</dbReference>
<feature type="domain" description="Proline dehydrogenase" evidence="9">
    <location>
        <begin position="269"/>
        <end position="570"/>
    </location>
</feature>
<dbReference type="Gene3D" id="3.40.309.10">
    <property type="entry name" value="Aldehyde Dehydrogenase, Chain A, domain 2"/>
    <property type="match status" value="1"/>
</dbReference>
<dbReference type="Pfam" id="PF14850">
    <property type="entry name" value="Pro_dh-DNA_bdg"/>
    <property type="match status" value="1"/>
</dbReference>
<organism evidence="13 14">
    <name type="scientific">Hafnia psychrotolerans</name>
    <dbReference type="NCBI Taxonomy" id="1477018"/>
    <lineage>
        <taxon>Bacteria</taxon>
        <taxon>Pseudomonadati</taxon>
        <taxon>Pseudomonadota</taxon>
        <taxon>Gammaproteobacteria</taxon>
        <taxon>Enterobacterales</taxon>
        <taxon>Hafniaceae</taxon>
        <taxon>Hafnia</taxon>
    </lineage>
</organism>
<evidence type="ECO:0000256" key="7">
    <source>
        <dbReference type="RuleBase" id="RU003345"/>
    </source>
</evidence>
<keyword evidence="5" id="KW-0238">DNA-binding</keyword>
<comment type="similarity">
    <text evidence="5">In the N-terminal section; belongs to the proline dehydrogenase family.</text>
</comment>
<dbReference type="Pfam" id="PF01619">
    <property type="entry name" value="Pro_dh"/>
    <property type="match status" value="1"/>
</dbReference>
<comment type="catalytic activity">
    <reaction evidence="5">
        <text>L-proline + a quinone = (S)-1-pyrroline-5-carboxylate + a quinol + H(+)</text>
        <dbReference type="Rhea" id="RHEA:23784"/>
        <dbReference type="ChEBI" id="CHEBI:15378"/>
        <dbReference type="ChEBI" id="CHEBI:17388"/>
        <dbReference type="ChEBI" id="CHEBI:24646"/>
        <dbReference type="ChEBI" id="CHEBI:60039"/>
        <dbReference type="ChEBI" id="CHEBI:132124"/>
        <dbReference type="EC" id="1.5.5.2"/>
    </reaction>
</comment>
<dbReference type="InterPro" id="IPR015590">
    <property type="entry name" value="Aldehyde_DH_dom"/>
</dbReference>
<keyword evidence="5" id="KW-0678">Repressor</keyword>
<keyword evidence="5" id="KW-0642">Proline metabolism</keyword>
<feature type="domain" description="Proline dehydrogenase PutA" evidence="10">
    <location>
        <begin position="149"/>
        <end position="260"/>
    </location>
</feature>
<sequence>MGMTTMGVKLDEGTRDRLKVAAQRIDRTPHWLIKQAIYSYLERLENGDTLPEIPALNAGSMAENDDQPALTLVEAHQPFLDFAEQILPQSVSRSAITSAYRRPEAEAVSMLLEQARLPAPMDQAAHKLAYDLASKLRNQKSANGRAGMVQSLLQEFSLSSHEGVALMCLAEALLRIPDKPTRDALIRDKISTGNWHSHLGRSPSLFVNAATWGLLFTGKLVATHNEANLSRSLNRIIGKGGEPLIRKGVDMAMRLMGEQFVTGETIAEALANARKHEEKGFRYSYDMLGEAALTEKDAQAYLQSYQQAINAIGKASNGRGIYEGPGISIKLSALHPRYSRAQYERVMEELYPRLLSLTLLARSYDIGINIDAEEADRLEISLDLLEKLCFEPELTGWNGIGFVIQAYQKRCPMVIDYLTNLAQRSRRRLMIRLVKGAYWDSEVKRAQVEGLEDYPVYTRKVYTDVSYLACARKLLAVPNLIYPQFATHNAHTLAAIYQLAGNNYYPGQYEFQCLHGMGEPLYEQVVGKISAGKLNRPCRIYAPVGTHETLLAYLVRRLLENGANTSFVNRIADATLPLDELVADPVKAVEALSVSEGQIGLPHPRIALPRHLYGDTSTNGIHRHTRVNSSGLDMSNEHRLASLSSALLSGAAQQLKAQPMIDAELDEGEFVAVTNPAEPKDIVGYVREATETEVSRALNAAAAAGPIWFATPPEERAAILQRAAELMEGELQSLLGVLVREAGKTFNNAIAEVREAVDFLHYYAGQVRELFDNNTHRPLGTVVCISPWNFPLAIFSGQIAAALAAGNSVLAKPAEQTSLIAAQAVRILHEAGVPAGVLQLLPGQGETVGAQLVNDERVRGVLFTGSTDVAGILQRSIAGRLDPQGRPVPLIAETGGLNAMIVDSSALTEQVVTDIVASAFDSAGQRCSALRILCIQEDVAEHTLQMLRGAMAECRMGNPERLSTDIGPVIDSQAQKGIEQHIDAMRAKGRTVYQAAQHKPQDQQEWARGTFVKPTLIELDSFDELKKEIFGPVLHVVRYARQDLDALVEQINAAGYGLTLGIHTRIDETINRVTSKAKVGNMYVNRNMVGAVVGVQPFGGEGLSGTGPKAGGPLYLYRLLCNRPLEAVSQALSTQELPLDTSLREALLLPHHALQQWATDQKNREPLVTICERFRLAAQGGSVRILPGPTGERNTYALLPRERVLALADNQDDALIQLAAVTACGCRVLWPDAPLQRDVFNLLPKTVQARIDFAKDWQTDALVFDAVIYHGDADQLRELCQVIARRGGPIVSVQGFARGEDNILLERLLHERSLSVNTAAAGGNASLMTIG</sequence>
<dbReference type="CDD" id="cd07125">
    <property type="entry name" value="ALDH_PutA-P5CDH"/>
    <property type="match status" value="1"/>
</dbReference>
<dbReference type="Gene3D" id="1.20.5.550">
    <property type="entry name" value="Single Helix bin"/>
    <property type="match status" value="1"/>
</dbReference>
<dbReference type="NCBIfam" id="NF008869">
    <property type="entry name" value="PRK11904.1"/>
    <property type="match status" value="1"/>
</dbReference>
<dbReference type="InterPro" id="IPR041349">
    <property type="entry name" value="PRODH"/>
</dbReference>
<evidence type="ECO:0000256" key="3">
    <source>
        <dbReference type="ARBA" id="ARBA00023027"/>
    </source>
</evidence>
<dbReference type="EC" id="1.5.5.2" evidence="5"/>
<keyword evidence="5" id="KW-0805">Transcription regulation</keyword>
<comment type="pathway">
    <text evidence="5">Amino-acid degradation; L-proline degradation into L-glutamate; L-glutamate from L-proline: step 1/2.</text>
</comment>
<dbReference type="Gene3D" id="3.40.605.10">
    <property type="entry name" value="Aldehyde Dehydrogenase, Chain A, domain 1"/>
    <property type="match status" value="1"/>
</dbReference>
<dbReference type="InterPro" id="IPR048798">
    <property type="entry name" value="PutA_RHH"/>
</dbReference>
<dbReference type="NCBIfam" id="NF008772">
    <property type="entry name" value="PRK11809.1"/>
    <property type="match status" value="1"/>
</dbReference>
<dbReference type="Proteomes" id="UP000627464">
    <property type="component" value="Unassembled WGS sequence"/>
</dbReference>
<comment type="pathway">
    <text evidence="1 5">Amino-acid degradation; L-proline degradation into L-glutamate; L-glutamate from L-proline: step 2/2.</text>
</comment>
<dbReference type="InterPro" id="IPR024082">
    <property type="entry name" value="PRODH_PutA_dom_II"/>
</dbReference>
<dbReference type="InterPro" id="IPR029510">
    <property type="entry name" value="Ald_DH_CS_GLU"/>
</dbReference>
<feature type="domain" description="PutA RHH" evidence="12">
    <location>
        <begin position="11"/>
        <end position="43"/>
    </location>
</feature>
<feature type="domain" description="Proline utilization A proline dehydrogenase N-terminal" evidence="11">
    <location>
        <begin position="90"/>
        <end position="137"/>
    </location>
</feature>
<comment type="cofactor">
    <cofactor evidence="5">
        <name>FAD</name>
        <dbReference type="ChEBI" id="CHEBI:57692"/>
    </cofactor>
</comment>
<keyword evidence="5" id="KW-0285">Flavoprotein</keyword>
<dbReference type="PANTHER" id="PTHR42862">
    <property type="entry name" value="DELTA-1-PYRROLINE-5-CARBOXYLATE DEHYDROGENASE 1, ISOFORM A-RELATED"/>
    <property type="match status" value="1"/>
</dbReference>
<protein>
    <recommendedName>
        <fullName evidence="5">Bifunctional protein PutA</fullName>
    </recommendedName>
    <domain>
        <recommendedName>
            <fullName evidence="5">Proline dehydrogenase</fullName>
            <ecNumber evidence="5">1.5.5.2</ecNumber>
        </recommendedName>
        <alternativeName>
            <fullName evidence="5">Proline oxidase</fullName>
        </alternativeName>
    </domain>
    <domain>
        <recommendedName>
            <fullName evidence="5">Delta-1-pyrroline-5-carboxylate dehydrogenase</fullName>
            <shortName evidence="5">P5C dehydrogenase</shortName>
            <ecNumber evidence="5">1.2.1.88</ecNumber>
        </recommendedName>
        <alternativeName>
            <fullName evidence="5">L-glutamate gamma-semialdehyde dehydrogenase</fullName>
        </alternativeName>
    </domain>
</protein>
<dbReference type="InterPro" id="IPR029041">
    <property type="entry name" value="FAD-linked_oxidoreductase-like"/>
</dbReference>
<evidence type="ECO:0000256" key="1">
    <source>
        <dbReference type="ARBA" id="ARBA00004786"/>
    </source>
</evidence>
<dbReference type="SUPFAM" id="SSF47598">
    <property type="entry name" value="Ribbon-helix-helix"/>
    <property type="match status" value="1"/>
</dbReference>
<evidence type="ECO:0000259" key="11">
    <source>
        <dbReference type="Pfam" id="PF18327"/>
    </source>
</evidence>
<dbReference type="PIRSF" id="PIRSF000197">
    <property type="entry name" value="Bifunct_PutA"/>
    <property type="match status" value="1"/>
</dbReference>
<evidence type="ECO:0000259" key="9">
    <source>
        <dbReference type="Pfam" id="PF01619"/>
    </source>
</evidence>
<dbReference type="InterPro" id="IPR016160">
    <property type="entry name" value="Ald_DH_CS_CYS"/>
</dbReference>
<dbReference type="PANTHER" id="PTHR42862:SF1">
    <property type="entry name" value="DELTA-1-PYRROLINE-5-CARBOXYLATE DEHYDROGENASE 2, ISOFORM A-RELATED"/>
    <property type="match status" value="1"/>
</dbReference>
<comment type="similarity">
    <text evidence="5">In the C-terminal section; belongs to the aldehyde dehydrogenase family.</text>
</comment>
<dbReference type="Gene3D" id="1.10.1220.10">
    <property type="entry name" value="Met repressor-like"/>
    <property type="match status" value="1"/>
</dbReference>
<evidence type="ECO:0000256" key="2">
    <source>
        <dbReference type="ARBA" id="ARBA00023002"/>
    </source>
</evidence>
<dbReference type="PROSITE" id="PS00687">
    <property type="entry name" value="ALDEHYDE_DEHYDR_GLU"/>
    <property type="match status" value="1"/>
</dbReference>
<dbReference type="Pfam" id="PF18327">
    <property type="entry name" value="PRODH"/>
    <property type="match status" value="1"/>
</dbReference>
<dbReference type="InterPro" id="IPR016161">
    <property type="entry name" value="Ald_DH/histidinol_DH"/>
</dbReference>
<gene>
    <name evidence="13" type="primary">putA</name>
    <name evidence="13" type="ORF">GCM10011328_23960</name>
</gene>
<feature type="domain" description="Aldehyde dehydrogenase" evidence="8">
    <location>
        <begin position="669"/>
        <end position="1113"/>
    </location>
</feature>
<evidence type="ECO:0000313" key="14">
    <source>
        <dbReference type="Proteomes" id="UP000627464"/>
    </source>
</evidence>
<dbReference type="InterPro" id="IPR002872">
    <property type="entry name" value="Proline_DH_dom"/>
</dbReference>
<evidence type="ECO:0000256" key="4">
    <source>
        <dbReference type="ARBA" id="ARBA00048142"/>
    </source>
</evidence>
<evidence type="ECO:0000259" key="10">
    <source>
        <dbReference type="Pfam" id="PF14850"/>
    </source>
</evidence>
<dbReference type="SUPFAM" id="SSF53720">
    <property type="entry name" value="ALDH-like"/>
    <property type="match status" value="1"/>
</dbReference>
<dbReference type="Gene3D" id="1.20.5.460">
    <property type="entry name" value="Single helix bin"/>
    <property type="match status" value="1"/>
</dbReference>
<keyword evidence="5" id="KW-0274">FAD</keyword>
<dbReference type="Pfam" id="PF00171">
    <property type="entry name" value="Aldedh"/>
    <property type="match status" value="1"/>
</dbReference>
<evidence type="ECO:0000313" key="13">
    <source>
        <dbReference type="EMBL" id="GGA48032.1"/>
    </source>
</evidence>
<dbReference type="CDD" id="cd22233">
    <property type="entry name" value="RHH_CopAso-like"/>
    <property type="match status" value="1"/>
</dbReference>
<feature type="active site" evidence="6">
    <location>
        <position position="893"/>
    </location>
</feature>
<keyword evidence="3 5" id="KW-0520">NAD</keyword>
<dbReference type="SUPFAM" id="SSF51730">
    <property type="entry name" value="FAD-linked oxidoreductase"/>
    <property type="match status" value="1"/>
</dbReference>
<comment type="similarity">
    <text evidence="7">Belongs to the aldehyde dehydrogenase family.</text>
</comment>
<dbReference type="InterPro" id="IPR005933">
    <property type="entry name" value="PutA_C"/>
</dbReference>
<keyword evidence="2 5" id="KW-0560">Oxidoreductase</keyword>
<evidence type="ECO:0000259" key="12">
    <source>
        <dbReference type="Pfam" id="PF21775"/>
    </source>
</evidence>
<dbReference type="InterPro" id="IPR010985">
    <property type="entry name" value="Ribbon_hlx_hlx"/>
</dbReference>
<name>A0ABQ1GPR4_9GAMM</name>
<comment type="caution">
    <text evidence="13">The sequence shown here is derived from an EMBL/GenBank/DDBJ whole genome shotgun (WGS) entry which is preliminary data.</text>
</comment>
<dbReference type="InterPro" id="IPR016163">
    <property type="entry name" value="Ald_DH_C"/>
</dbReference>